<dbReference type="Proteomes" id="UP000077154">
    <property type="component" value="Unassembled WGS sequence"/>
</dbReference>
<dbReference type="AlphaFoldDB" id="A0A177A513"/>
<dbReference type="RefSeq" id="XP_024321627.1">
    <property type="nucleotide sequence ID" value="XM_024470225.1"/>
</dbReference>
<accession>A0A177A513</accession>
<protein>
    <submittedName>
        <fullName evidence="1">Uncharacterized protein</fullName>
    </submittedName>
</protein>
<reference evidence="1" key="1">
    <citation type="submission" date="2016-03" db="EMBL/GenBank/DDBJ databases">
        <title>Updated assembly of Pseudogymnoascus destructans, the fungus causing white-nose syndrome of bats.</title>
        <authorList>
            <person name="Palmer J.M."/>
            <person name="Drees K.P."/>
            <person name="Foster J.T."/>
            <person name="Lindner D.L."/>
        </authorList>
    </citation>
    <scope>NUCLEOTIDE SEQUENCE [LARGE SCALE GENOMIC DNA]</scope>
    <source>
        <strain evidence="1">20631-21</strain>
    </source>
</reference>
<proteinExistence type="predicted"/>
<evidence type="ECO:0000313" key="1">
    <source>
        <dbReference type="EMBL" id="OAF56331.1"/>
    </source>
</evidence>
<sequence length="105" mass="11211">MVPGGGLEVERYELPRVGEDELDTAAASPAGSFWRTAAPLVFEEAMRAASDKTWSLAAMLSTVSLQIRHAGKVDICTVLAPRGALLDSHRLPIGPKIRDNLSLGI</sequence>
<gene>
    <name evidence="1" type="ORF">VC83_06631</name>
</gene>
<dbReference type="VEuPathDB" id="FungiDB:GMDG_05249"/>
<name>A0A177A513_9PEZI</name>
<dbReference type="EMBL" id="KV441404">
    <property type="protein sequence ID" value="OAF56331.1"/>
    <property type="molecule type" value="Genomic_DNA"/>
</dbReference>
<dbReference type="GeneID" id="36289688"/>
<organism evidence="1">
    <name type="scientific">Pseudogymnoascus destructans</name>
    <dbReference type="NCBI Taxonomy" id="655981"/>
    <lineage>
        <taxon>Eukaryota</taxon>
        <taxon>Fungi</taxon>
        <taxon>Dikarya</taxon>
        <taxon>Ascomycota</taxon>
        <taxon>Pezizomycotina</taxon>
        <taxon>Leotiomycetes</taxon>
        <taxon>Thelebolales</taxon>
        <taxon>Thelebolaceae</taxon>
        <taxon>Pseudogymnoascus</taxon>
    </lineage>
</organism>